<evidence type="ECO:0008006" key="3">
    <source>
        <dbReference type="Google" id="ProtNLM"/>
    </source>
</evidence>
<proteinExistence type="predicted"/>
<dbReference type="EMBL" id="BAAAQK010000005">
    <property type="protein sequence ID" value="GAA1844877.1"/>
    <property type="molecule type" value="Genomic_DNA"/>
</dbReference>
<accession>A0ABN2MYW2</accession>
<name>A0ABN2MYW2_9PSEU</name>
<sequence>MRCFLEPVTLYNPDADAIPRTHVHCVGTGPADIARRPVPSHQPDGQPARIRELTTGHDCMITEPARLTDLLLDIPTTEPTATGHGAA</sequence>
<reference evidence="1 2" key="1">
    <citation type="journal article" date="2019" name="Int. J. Syst. Evol. Microbiol.">
        <title>The Global Catalogue of Microorganisms (GCM) 10K type strain sequencing project: providing services to taxonomists for standard genome sequencing and annotation.</title>
        <authorList>
            <consortium name="The Broad Institute Genomics Platform"/>
            <consortium name="The Broad Institute Genome Sequencing Center for Infectious Disease"/>
            <person name="Wu L."/>
            <person name="Ma J."/>
        </authorList>
    </citation>
    <scope>NUCLEOTIDE SEQUENCE [LARGE SCALE GENOMIC DNA]</scope>
    <source>
        <strain evidence="1 2">JCM 16009</strain>
    </source>
</reference>
<protein>
    <recommendedName>
        <fullName evidence="3">DUF4160 domain-containing protein</fullName>
    </recommendedName>
</protein>
<keyword evidence="2" id="KW-1185">Reference proteome</keyword>
<evidence type="ECO:0000313" key="2">
    <source>
        <dbReference type="Proteomes" id="UP001500449"/>
    </source>
</evidence>
<comment type="caution">
    <text evidence="1">The sequence shown here is derived from an EMBL/GenBank/DDBJ whole genome shotgun (WGS) entry which is preliminary data.</text>
</comment>
<gene>
    <name evidence="1" type="ORF">GCM10009836_25470</name>
</gene>
<organism evidence="1 2">
    <name type="scientific">Pseudonocardia ailaonensis</name>
    <dbReference type="NCBI Taxonomy" id="367279"/>
    <lineage>
        <taxon>Bacteria</taxon>
        <taxon>Bacillati</taxon>
        <taxon>Actinomycetota</taxon>
        <taxon>Actinomycetes</taxon>
        <taxon>Pseudonocardiales</taxon>
        <taxon>Pseudonocardiaceae</taxon>
        <taxon>Pseudonocardia</taxon>
    </lineage>
</organism>
<dbReference type="Proteomes" id="UP001500449">
    <property type="component" value="Unassembled WGS sequence"/>
</dbReference>
<evidence type="ECO:0000313" key="1">
    <source>
        <dbReference type="EMBL" id="GAA1844877.1"/>
    </source>
</evidence>